<dbReference type="RefSeq" id="WP_345073545.1">
    <property type="nucleotide sequence ID" value="NZ_BAABDJ010000031.1"/>
</dbReference>
<protein>
    <recommendedName>
        <fullName evidence="5">DUF2157 domain-containing protein</fullName>
    </recommendedName>
</protein>
<keyword evidence="4" id="KW-1185">Reference proteome</keyword>
<keyword evidence="2" id="KW-1133">Transmembrane helix</keyword>
<evidence type="ECO:0000313" key="4">
    <source>
        <dbReference type="Proteomes" id="UP001500567"/>
    </source>
</evidence>
<dbReference type="Proteomes" id="UP001500567">
    <property type="component" value="Unassembled WGS sequence"/>
</dbReference>
<comment type="caution">
    <text evidence="3">The sequence shown here is derived from an EMBL/GenBank/DDBJ whole genome shotgun (WGS) entry which is preliminary data.</text>
</comment>
<keyword evidence="2" id="KW-0812">Transmembrane</keyword>
<feature type="transmembrane region" description="Helical" evidence="2">
    <location>
        <begin position="50"/>
        <end position="74"/>
    </location>
</feature>
<feature type="transmembrane region" description="Helical" evidence="2">
    <location>
        <begin position="86"/>
        <end position="104"/>
    </location>
</feature>
<sequence length="407" mass="44820">MNRKAYNEQGIFNRLVQPTVRRWCKSGLISAEQAQAIRPAFASGFYRPHLFVRIALFLFTGFAGLAASSLVFLFVNESLTVGNQAFELRLLPGCLIAGAGAYFLLEQLIRTHHLYRSGTDNALLYLALGYWLTALGLFYGIVFRQALDFDLLMARGLLALLLLPGWLLLLAAVVRYADPLVSVGAYGLYLVIIAVFTLQFSLGKALLPFVLMLAAAGSYQLVRRLTRRSDYLYYRTCLRIAKALSLGCFYLGGNYLVVREANAALNDLPTSIQISFAPLFYLFTAAIPLVYLTLGLRRADRIFLCTGLLTLAFSLYTYRFYRQLLPPEWALTLGGALLVLLAGGAMRYLRTPKHGLTAEPADRPDPELLNLESLALAHVAESGRQVPEPGFRFGGGSSGGGGAEGRY</sequence>
<evidence type="ECO:0008006" key="5">
    <source>
        <dbReference type="Google" id="ProtNLM"/>
    </source>
</evidence>
<feature type="transmembrane region" description="Helical" evidence="2">
    <location>
        <begin position="154"/>
        <end position="174"/>
    </location>
</feature>
<feature type="transmembrane region" description="Helical" evidence="2">
    <location>
        <begin position="330"/>
        <end position="349"/>
    </location>
</feature>
<evidence type="ECO:0000256" key="2">
    <source>
        <dbReference type="SAM" id="Phobius"/>
    </source>
</evidence>
<reference evidence="4" key="1">
    <citation type="journal article" date="2019" name="Int. J. Syst. Evol. Microbiol.">
        <title>The Global Catalogue of Microorganisms (GCM) 10K type strain sequencing project: providing services to taxonomists for standard genome sequencing and annotation.</title>
        <authorList>
            <consortium name="The Broad Institute Genomics Platform"/>
            <consortium name="The Broad Institute Genome Sequencing Center for Infectious Disease"/>
            <person name="Wu L."/>
            <person name="Ma J."/>
        </authorList>
    </citation>
    <scope>NUCLEOTIDE SEQUENCE [LARGE SCALE GENOMIC DNA]</scope>
    <source>
        <strain evidence="4">JCM 17224</strain>
    </source>
</reference>
<evidence type="ECO:0000256" key="1">
    <source>
        <dbReference type="SAM" id="MobiDB-lite"/>
    </source>
</evidence>
<feature type="transmembrane region" description="Helical" evidence="2">
    <location>
        <begin position="301"/>
        <end position="318"/>
    </location>
</feature>
<evidence type="ECO:0000313" key="3">
    <source>
        <dbReference type="EMBL" id="GAA4012100.1"/>
    </source>
</evidence>
<proteinExistence type="predicted"/>
<gene>
    <name evidence="3" type="ORF">GCM10022408_25860</name>
</gene>
<feature type="transmembrane region" description="Helical" evidence="2">
    <location>
        <begin position="124"/>
        <end position="142"/>
    </location>
</feature>
<organism evidence="3 4">
    <name type="scientific">Hymenobacter fastidiosus</name>
    <dbReference type="NCBI Taxonomy" id="486264"/>
    <lineage>
        <taxon>Bacteria</taxon>
        <taxon>Pseudomonadati</taxon>
        <taxon>Bacteroidota</taxon>
        <taxon>Cytophagia</taxon>
        <taxon>Cytophagales</taxon>
        <taxon>Hymenobacteraceae</taxon>
        <taxon>Hymenobacter</taxon>
    </lineage>
</organism>
<feature type="transmembrane region" description="Helical" evidence="2">
    <location>
        <begin position="232"/>
        <end position="252"/>
    </location>
</feature>
<accession>A0ABP7SI92</accession>
<feature type="transmembrane region" description="Helical" evidence="2">
    <location>
        <begin position="186"/>
        <end position="211"/>
    </location>
</feature>
<feature type="region of interest" description="Disordered" evidence="1">
    <location>
        <begin position="386"/>
        <end position="407"/>
    </location>
</feature>
<feature type="transmembrane region" description="Helical" evidence="2">
    <location>
        <begin position="272"/>
        <end position="294"/>
    </location>
</feature>
<feature type="compositionally biased region" description="Gly residues" evidence="1">
    <location>
        <begin position="392"/>
        <end position="407"/>
    </location>
</feature>
<name>A0ABP7SI92_9BACT</name>
<keyword evidence="2" id="KW-0472">Membrane</keyword>
<dbReference type="EMBL" id="BAABDJ010000031">
    <property type="protein sequence ID" value="GAA4012100.1"/>
    <property type="molecule type" value="Genomic_DNA"/>
</dbReference>